<evidence type="ECO:0008006" key="5">
    <source>
        <dbReference type="Google" id="ProtNLM"/>
    </source>
</evidence>
<keyword evidence="4" id="KW-1185">Reference proteome</keyword>
<gene>
    <name evidence="3" type="ORF">SAMN05428642_101612</name>
</gene>
<feature type="domain" description="Deacetylase PdaC" evidence="2">
    <location>
        <begin position="35"/>
        <end position="138"/>
    </location>
</feature>
<dbReference type="InterPro" id="IPR037126">
    <property type="entry name" value="PdaC/RsiV-like_sf"/>
</dbReference>
<evidence type="ECO:0000313" key="3">
    <source>
        <dbReference type="EMBL" id="SFZ89875.1"/>
    </source>
</evidence>
<dbReference type="PROSITE" id="PS51257">
    <property type="entry name" value="PROKAR_LIPOPROTEIN"/>
    <property type="match status" value="1"/>
</dbReference>
<dbReference type="InterPro" id="IPR025303">
    <property type="entry name" value="PdaC"/>
</dbReference>
<dbReference type="Pfam" id="PF13739">
    <property type="entry name" value="PdaC"/>
    <property type="match status" value="1"/>
</dbReference>
<name>A0A1K2IDV5_9FLAO</name>
<dbReference type="AlphaFoldDB" id="A0A1K2IDV5"/>
<dbReference type="RefSeq" id="WP_072400268.1">
    <property type="nucleotide sequence ID" value="NZ_FPKV01000001.1"/>
</dbReference>
<dbReference type="Proteomes" id="UP000182544">
    <property type="component" value="Unassembled WGS sequence"/>
</dbReference>
<protein>
    <recommendedName>
        <fullName evidence="5">Deacetylase PdaC domain-containing protein</fullName>
    </recommendedName>
</protein>
<feature type="domain" description="DUF3298" evidence="1">
    <location>
        <begin position="170"/>
        <end position="227"/>
    </location>
</feature>
<evidence type="ECO:0000313" key="4">
    <source>
        <dbReference type="Proteomes" id="UP000182544"/>
    </source>
</evidence>
<reference evidence="3 4" key="1">
    <citation type="submission" date="2016-10" db="EMBL/GenBank/DDBJ databases">
        <authorList>
            <person name="de Groot N.N."/>
        </authorList>
    </citation>
    <scope>NUCLEOTIDE SEQUENCE [LARGE SCALE GENOMIC DNA]</scope>
    <source>
        <strain evidence="3 4">DSM 18180</strain>
    </source>
</reference>
<accession>A0A1K2IDV5</accession>
<dbReference type="Gene3D" id="3.90.640.20">
    <property type="entry name" value="Heat-shock cognate protein, ATPase"/>
    <property type="match status" value="1"/>
</dbReference>
<dbReference type="EMBL" id="FPKV01000001">
    <property type="protein sequence ID" value="SFZ89875.1"/>
    <property type="molecule type" value="Genomic_DNA"/>
</dbReference>
<dbReference type="OrthoDB" id="594879at2"/>
<sequence length="239" mass="26953">MLHKKHLIIICSFFFFIACKEELKTSFTEIDISTEDNEIVEINIPKAIGNKAIADKINSEIQKSIIAALHIGDPDKITSKSIEESIISFNKEFITFKTDFPETVPEWEAQIDGEVMFQSSEITSIAITSYTNTGGAHGALHISFLNFETETGELINNSKLINNIEAFKDFAKPYFDEALKENDLVFDTETFELPTNMAYSEEGIVLLYNTYEIAPYSVGVIEFAIPFNEAEPYLVFNSL</sequence>
<evidence type="ECO:0000259" key="2">
    <source>
        <dbReference type="Pfam" id="PF13739"/>
    </source>
</evidence>
<dbReference type="Gene3D" id="3.30.565.40">
    <property type="entry name" value="Fervidobacterium nodosum Rt17-B1 like"/>
    <property type="match status" value="1"/>
</dbReference>
<proteinExistence type="predicted"/>
<dbReference type="STRING" id="369401.SAMN05428642_101612"/>
<dbReference type="InterPro" id="IPR021729">
    <property type="entry name" value="DUF3298"/>
</dbReference>
<evidence type="ECO:0000259" key="1">
    <source>
        <dbReference type="Pfam" id="PF11738"/>
    </source>
</evidence>
<dbReference type="Pfam" id="PF11738">
    <property type="entry name" value="DUF3298"/>
    <property type="match status" value="1"/>
</dbReference>
<organism evidence="3 4">
    <name type="scientific">Flaviramulus basaltis</name>
    <dbReference type="NCBI Taxonomy" id="369401"/>
    <lineage>
        <taxon>Bacteria</taxon>
        <taxon>Pseudomonadati</taxon>
        <taxon>Bacteroidota</taxon>
        <taxon>Flavobacteriia</taxon>
        <taxon>Flavobacteriales</taxon>
        <taxon>Flavobacteriaceae</taxon>
        <taxon>Flaviramulus</taxon>
    </lineage>
</organism>